<evidence type="ECO:0000313" key="2">
    <source>
        <dbReference type="Proteomes" id="UP000694892"/>
    </source>
</evidence>
<accession>A0A974I5C8</accession>
<dbReference type="Proteomes" id="UP000694892">
    <property type="component" value="Chromosome 1L"/>
</dbReference>
<name>A0A974I5C8_XENLA</name>
<reference evidence="2" key="1">
    <citation type="journal article" date="2016" name="Nature">
        <title>Genome evolution in the allotetraploid frog Xenopus laevis.</title>
        <authorList>
            <person name="Session A.M."/>
            <person name="Uno Y."/>
            <person name="Kwon T."/>
            <person name="Chapman J.A."/>
            <person name="Toyoda A."/>
            <person name="Takahashi S."/>
            <person name="Fukui A."/>
            <person name="Hikosaka A."/>
            <person name="Suzuki A."/>
            <person name="Kondo M."/>
            <person name="van Heeringen S.J."/>
            <person name="Quigley I."/>
            <person name="Heinz S."/>
            <person name="Ogino H."/>
            <person name="Ochi H."/>
            <person name="Hellsten U."/>
            <person name="Lyons J.B."/>
            <person name="Simakov O."/>
            <person name="Putnam N."/>
            <person name="Stites J."/>
            <person name="Kuroki Y."/>
            <person name="Tanaka T."/>
            <person name="Michiue T."/>
            <person name="Watanabe M."/>
            <person name="Bogdanovic O."/>
            <person name="Lister R."/>
            <person name="Georgiou G."/>
            <person name="Paranjpe S.S."/>
            <person name="van Kruijsbergen I."/>
            <person name="Shu S."/>
            <person name="Carlson J."/>
            <person name="Kinoshita T."/>
            <person name="Ohta Y."/>
            <person name="Mawaribuchi S."/>
            <person name="Jenkins J."/>
            <person name="Grimwood J."/>
            <person name="Schmutz J."/>
            <person name="Mitros T."/>
            <person name="Mozaffari S.V."/>
            <person name="Suzuki Y."/>
            <person name="Haramoto Y."/>
            <person name="Yamamoto T.S."/>
            <person name="Takagi C."/>
            <person name="Heald R."/>
            <person name="Miller K."/>
            <person name="Haudenschild C."/>
            <person name="Kitzman J."/>
            <person name="Nakayama T."/>
            <person name="Izutsu Y."/>
            <person name="Robert J."/>
            <person name="Fortriede J."/>
            <person name="Burns K."/>
            <person name="Lotay V."/>
            <person name="Karimi K."/>
            <person name="Yasuoka Y."/>
            <person name="Dichmann D.S."/>
            <person name="Flajnik M.F."/>
            <person name="Houston D.W."/>
            <person name="Shendure J."/>
            <person name="DuPasquier L."/>
            <person name="Vize P.D."/>
            <person name="Zorn A.M."/>
            <person name="Ito M."/>
            <person name="Marcotte E.M."/>
            <person name="Wallingford J.B."/>
            <person name="Ito Y."/>
            <person name="Asashima M."/>
            <person name="Ueno N."/>
            <person name="Matsuda Y."/>
            <person name="Veenstra G.J."/>
            <person name="Fujiyama A."/>
            <person name="Harland R.M."/>
            <person name="Taira M."/>
            <person name="Rokhsar D.S."/>
        </authorList>
    </citation>
    <scope>NUCLEOTIDE SEQUENCE [LARGE SCALE GENOMIC DNA]</scope>
    <source>
        <strain evidence="2">J</strain>
    </source>
</reference>
<proteinExistence type="predicted"/>
<dbReference type="EMBL" id="CM004466">
    <property type="protein sequence ID" value="OCU01824.1"/>
    <property type="molecule type" value="Genomic_DNA"/>
</dbReference>
<dbReference type="AlphaFoldDB" id="A0A974I5C8"/>
<evidence type="ECO:0000313" key="1">
    <source>
        <dbReference type="EMBL" id="OCU01824.1"/>
    </source>
</evidence>
<gene>
    <name evidence="1" type="ORF">XELAEV_18007602mg</name>
</gene>
<sequence length="78" mass="9156">MKNEESRKFMAELSVAKHFYYAKHTVAQMRWTVLEQVKLPRGGNISQQLLRREAAWIKRVDSLSPQGLNESFSLRCFL</sequence>
<protein>
    <submittedName>
        <fullName evidence="1">Uncharacterized protein</fullName>
    </submittedName>
</protein>
<organism evidence="1 2">
    <name type="scientific">Xenopus laevis</name>
    <name type="common">African clawed frog</name>
    <dbReference type="NCBI Taxonomy" id="8355"/>
    <lineage>
        <taxon>Eukaryota</taxon>
        <taxon>Metazoa</taxon>
        <taxon>Chordata</taxon>
        <taxon>Craniata</taxon>
        <taxon>Vertebrata</taxon>
        <taxon>Euteleostomi</taxon>
        <taxon>Amphibia</taxon>
        <taxon>Batrachia</taxon>
        <taxon>Anura</taxon>
        <taxon>Pipoidea</taxon>
        <taxon>Pipidae</taxon>
        <taxon>Xenopodinae</taxon>
        <taxon>Xenopus</taxon>
        <taxon>Xenopus</taxon>
    </lineage>
</organism>